<proteinExistence type="predicted"/>
<comment type="caution">
    <text evidence="1">The sequence shown here is derived from an EMBL/GenBank/DDBJ whole genome shotgun (WGS) entry which is preliminary data.</text>
</comment>
<name>A0AAN7Q0N5_9MYRT</name>
<reference evidence="1 2" key="1">
    <citation type="journal article" date="2023" name="Hortic Res">
        <title>Pangenome of water caltrop reveals structural variations and asymmetric subgenome divergence after allopolyploidization.</title>
        <authorList>
            <person name="Zhang X."/>
            <person name="Chen Y."/>
            <person name="Wang L."/>
            <person name="Yuan Y."/>
            <person name="Fang M."/>
            <person name="Shi L."/>
            <person name="Lu R."/>
            <person name="Comes H.P."/>
            <person name="Ma Y."/>
            <person name="Chen Y."/>
            <person name="Huang G."/>
            <person name="Zhou Y."/>
            <person name="Zheng Z."/>
            <person name="Qiu Y."/>
        </authorList>
    </citation>
    <scope>NUCLEOTIDE SEQUENCE [LARGE SCALE GENOMIC DNA]</scope>
    <source>
        <tissue evidence="1">Roots</tissue>
    </source>
</reference>
<protein>
    <submittedName>
        <fullName evidence="1">Uncharacterized protein</fullName>
    </submittedName>
</protein>
<organism evidence="1 2">
    <name type="scientific">Trapa incisa</name>
    <dbReference type="NCBI Taxonomy" id="236973"/>
    <lineage>
        <taxon>Eukaryota</taxon>
        <taxon>Viridiplantae</taxon>
        <taxon>Streptophyta</taxon>
        <taxon>Embryophyta</taxon>
        <taxon>Tracheophyta</taxon>
        <taxon>Spermatophyta</taxon>
        <taxon>Magnoliopsida</taxon>
        <taxon>eudicotyledons</taxon>
        <taxon>Gunneridae</taxon>
        <taxon>Pentapetalae</taxon>
        <taxon>rosids</taxon>
        <taxon>malvids</taxon>
        <taxon>Myrtales</taxon>
        <taxon>Lythraceae</taxon>
        <taxon>Trapa</taxon>
    </lineage>
</organism>
<dbReference type="AlphaFoldDB" id="A0AAN7Q0N5"/>
<keyword evidence="2" id="KW-1185">Reference proteome</keyword>
<dbReference type="Proteomes" id="UP001345219">
    <property type="component" value="Chromosome 6"/>
</dbReference>
<evidence type="ECO:0000313" key="2">
    <source>
        <dbReference type="Proteomes" id="UP001345219"/>
    </source>
</evidence>
<dbReference type="EMBL" id="JAXIOK010000013">
    <property type="protein sequence ID" value="KAK4757158.1"/>
    <property type="molecule type" value="Genomic_DNA"/>
</dbReference>
<gene>
    <name evidence="1" type="ORF">SAY87_007285</name>
</gene>
<accession>A0AAN7Q0N5</accession>
<evidence type="ECO:0000313" key="1">
    <source>
        <dbReference type="EMBL" id="KAK4757158.1"/>
    </source>
</evidence>
<sequence length="101" mass="10891">MTDSTATGAERASAAAGLGRLGLVGMDQIFGGGADAAMLNQVMQNPTLSQMMQTLLSKSHMIKKQQINFKTQKGEKMHPISKKLELNDVVGWKELRGNTNS</sequence>